<proteinExistence type="predicted"/>
<dbReference type="EMBL" id="BONY01000040">
    <property type="protein sequence ID" value="GIH07795.1"/>
    <property type="molecule type" value="Genomic_DNA"/>
</dbReference>
<keyword evidence="1" id="KW-0472">Membrane</keyword>
<feature type="transmembrane region" description="Helical" evidence="1">
    <location>
        <begin position="15"/>
        <end position="39"/>
    </location>
</feature>
<dbReference type="RefSeq" id="WP_203911567.1">
    <property type="nucleotide sequence ID" value="NZ_BONY01000040.1"/>
</dbReference>
<dbReference type="Proteomes" id="UP000612899">
    <property type="component" value="Unassembled WGS sequence"/>
</dbReference>
<evidence type="ECO:0000256" key="1">
    <source>
        <dbReference type="SAM" id="Phobius"/>
    </source>
</evidence>
<organism evidence="2 3">
    <name type="scientific">Rhizocola hellebori</name>
    <dbReference type="NCBI Taxonomy" id="1392758"/>
    <lineage>
        <taxon>Bacteria</taxon>
        <taxon>Bacillati</taxon>
        <taxon>Actinomycetota</taxon>
        <taxon>Actinomycetes</taxon>
        <taxon>Micromonosporales</taxon>
        <taxon>Micromonosporaceae</taxon>
        <taxon>Rhizocola</taxon>
    </lineage>
</organism>
<dbReference type="AlphaFoldDB" id="A0A8J3VIN8"/>
<sequence>MLETVTESASTTGWVIGYTIGVVVVLVVVALVVPILLLAASIGKEAKMINDSLTQSVHNTAALKELRTTIDHAEVIVAGLARGRTRLGG</sequence>
<accession>A0A8J3VIN8</accession>
<keyword evidence="1" id="KW-1133">Transmembrane helix</keyword>
<evidence type="ECO:0000313" key="3">
    <source>
        <dbReference type="Proteomes" id="UP000612899"/>
    </source>
</evidence>
<keyword evidence="3" id="KW-1185">Reference proteome</keyword>
<protein>
    <submittedName>
        <fullName evidence="2">Uncharacterized protein</fullName>
    </submittedName>
</protein>
<evidence type="ECO:0000313" key="2">
    <source>
        <dbReference type="EMBL" id="GIH07795.1"/>
    </source>
</evidence>
<comment type="caution">
    <text evidence="2">The sequence shown here is derived from an EMBL/GenBank/DDBJ whole genome shotgun (WGS) entry which is preliminary data.</text>
</comment>
<gene>
    <name evidence="2" type="ORF">Rhe02_58620</name>
</gene>
<keyword evidence="1" id="KW-0812">Transmembrane</keyword>
<reference evidence="2" key="1">
    <citation type="submission" date="2021-01" db="EMBL/GenBank/DDBJ databases">
        <title>Whole genome shotgun sequence of Rhizocola hellebori NBRC 109834.</title>
        <authorList>
            <person name="Komaki H."/>
            <person name="Tamura T."/>
        </authorList>
    </citation>
    <scope>NUCLEOTIDE SEQUENCE</scope>
    <source>
        <strain evidence="2">NBRC 109834</strain>
    </source>
</reference>
<name>A0A8J3VIN8_9ACTN</name>